<dbReference type="SMART" id="SM00458">
    <property type="entry name" value="RICIN"/>
    <property type="match status" value="1"/>
</dbReference>
<evidence type="ECO:0000313" key="2">
    <source>
        <dbReference type="EMBL" id="OEJ32951.1"/>
    </source>
</evidence>
<protein>
    <recommendedName>
        <fullName evidence="1">Peptidase S1 domain-containing protein</fullName>
    </recommendedName>
</protein>
<evidence type="ECO:0000259" key="1">
    <source>
        <dbReference type="PROSITE" id="PS50240"/>
    </source>
</evidence>
<dbReference type="SUPFAM" id="SSF50494">
    <property type="entry name" value="Trypsin-like serine proteases"/>
    <property type="match status" value="1"/>
</dbReference>
<dbReference type="PROSITE" id="PS50240">
    <property type="entry name" value="TRYPSIN_DOM"/>
    <property type="match status" value="1"/>
</dbReference>
<dbReference type="PROSITE" id="PS50231">
    <property type="entry name" value="RICIN_B_LECTIN"/>
    <property type="match status" value="1"/>
</dbReference>
<dbReference type="GO" id="GO:0006508">
    <property type="term" value="P:proteolysis"/>
    <property type="evidence" value="ECO:0007669"/>
    <property type="project" value="InterPro"/>
</dbReference>
<keyword evidence="3" id="KW-1185">Reference proteome</keyword>
<dbReference type="Proteomes" id="UP000095705">
    <property type="component" value="Unassembled WGS sequence"/>
</dbReference>
<gene>
    <name evidence="2" type="ORF">BGK67_17925</name>
</gene>
<sequence>MTTFGVAYVGPQAAAATEMPVAVEDFAYPDAAKIQAEQKILLKRGDGHITLVDCAAGTPDILVKSRAGLKNYCFDVNAPKGFVTLEIPSAFGIWTEDFPVKATITTDGTDKTVVDAPANDYKPFGEAGDSGAPSILVELRVTGEDVNPPAPSGDMTLAFTGKLTIGDSKRSCTAALVDPYWVLTAKHCFADNPADTSTVTAGAPKDKTTATVGRTDLATSGGHTTEISQIVPHADRDLVMARLAKPATAVAPVPLSSAAPTAGEALTAVGFGRTRTEWVPSKLHSATFTVGTLTPTSFPMTAKAPADATICQGDAGGPAVRTENGKPALVGITGRSSQGGCLGSGTTTTGASDIRIDGAQNWVKQVRFTTASIKNVNSNRCLYVPWQTAGNDAVVKQYDCAPEYADQLWKVEPVAGGNYQIRNVNSNRCLWVPWQTAGNDAVVKQYDCAPGYADQHWKVEPVAGGNYQIRNVNSNRCLWVPWQTAGNDAVVKQYDCDSRYADQLWKL</sequence>
<name>A0A1E5PTT5_9ACTN</name>
<dbReference type="InterPro" id="IPR000772">
    <property type="entry name" value="Ricin_B_lectin"/>
</dbReference>
<accession>A0A1E5PTT5</accession>
<comment type="caution">
    <text evidence="2">The sequence shown here is derived from an EMBL/GenBank/DDBJ whole genome shotgun (WGS) entry which is preliminary data.</text>
</comment>
<dbReference type="EMBL" id="MEHK01000001">
    <property type="protein sequence ID" value="OEJ32951.1"/>
    <property type="molecule type" value="Genomic_DNA"/>
</dbReference>
<organism evidence="2 3">
    <name type="scientific">Streptomyces subrutilus</name>
    <dbReference type="NCBI Taxonomy" id="36818"/>
    <lineage>
        <taxon>Bacteria</taxon>
        <taxon>Bacillati</taxon>
        <taxon>Actinomycetota</taxon>
        <taxon>Actinomycetes</taxon>
        <taxon>Kitasatosporales</taxon>
        <taxon>Streptomycetaceae</taxon>
        <taxon>Streptomyces</taxon>
    </lineage>
</organism>
<dbReference type="Pfam" id="PF00089">
    <property type="entry name" value="Trypsin"/>
    <property type="match status" value="1"/>
</dbReference>
<dbReference type="SMART" id="SM00020">
    <property type="entry name" value="Tryp_SPc"/>
    <property type="match status" value="1"/>
</dbReference>
<dbReference type="Pfam" id="PF00652">
    <property type="entry name" value="Ricin_B_lectin"/>
    <property type="match status" value="1"/>
</dbReference>
<dbReference type="InterPro" id="IPR009003">
    <property type="entry name" value="Peptidase_S1_PA"/>
</dbReference>
<dbReference type="Gene3D" id="2.40.10.10">
    <property type="entry name" value="Trypsin-like serine proteases"/>
    <property type="match status" value="1"/>
</dbReference>
<dbReference type="PANTHER" id="PTHR24260:SF136">
    <property type="entry name" value="GH08193P-RELATED"/>
    <property type="match status" value="1"/>
</dbReference>
<dbReference type="InterPro" id="IPR001254">
    <property type="entry name" value="Trypsin_dom"/>
</dbReference>
<feature type="domain" description="Peptidase S1" evidence="1">
    <location>
        <begin position="140"/>
        <end position="368"/>
    </location>
</feature>
<dbReference type="PANTHER" id="PTHR24260">
    <property type="match status" value="1"/>
</dbReference>
<dbReference type="SUPFAM" id="SSF50370">
    <property type="entry name" value="Ricin B-like lectins"/>
    <property type="match status" value="1"/>
</dbReference>
<dbReference type="GO" id="GO:0004252">
    <property type="term" value="F:serine-type endopeptidase activity"/>
    <property type="evidence" value="ECO:0007669"/>
    <property type="project" value="InterPro"/>
</dbReference>
<dbReference type="InterPro" id="IPR001314">
    <property type="entry name" value="Peptidase_S1A"/>
</dbReference>
<reference evidence="2 3" key="1">
    <citation type="submission" date="2016-08" db="EMBL/GenBank/DDBJ databases">
        <title>The complete genome of Streptomyces subrutilus 10-1-1.</title>
        <authorList>
            <person name="Chen X."/>
        </authorList>
    </citation>
    <scope>NUCLEOTIDE SEQUENCE [LARGE SCALE GENOMIC DNA]</scope>
    <source>
        <strain evidence="2 3">10-1-1</strain>
    </source>
</reference>
<proteinExistence type="predicted"/>
<dbReference type="STRING" id="36818.BGK67_17925"/>
<dbReference type="InterPro" id="IPR035992">
    <property type="entry name" value="Ricin_B-like_lectins"/>
</dbReference>
<dbReference type="AlphaFoldDB" id="A0A1E5PTT5"/>
<dbReference type="CDD" id="cd00161">
    <property type="entry name" value="beta-trefoil_Ricin-like"/>
    <property type="match status" value="1"/>
</dbReference>
<dbReference type="InterPro" id="IPR051333">
    <property type="entry name" value="CLIP_Serine_Protease"/>
</dbReference>
<dbReference type="Gene3D" id="2.80.10.50">
    <property type="match status" value="1"/>
</dbReference>
<dbReference type="InterPro" id="IPR043504">
    <property type="entry name" value="Peptidase_S1_PA_chymotrypsin"/>
</dbReference>
<dbReference type="PRINTS" id="PR00722">
    <property type="entry name" value="CHYMOTRYPSIN"/>
</dbReference>
<evidence type="ECO:0000313" key="3">
    <source>
        <dbReference type="Proteomes" id="UP000095705"/>
    </source>
</evidence>